<name>A0A6P7GQ92_DIAVI</name>
<protein>
    <submittedName>
        <fullName evidence="1">Uncharacterized protein LOC114340798</fullName>
    </submittedName>
</protein>
<accession>A0A6P7GQ92</accession>
<gene>
    <name evidence="1" type="primary">LOC114340798</name>
</gene>
<reference evidence="1" key="1">
    <citation type="submission" date="2025-08" db="UniProtKB">
        <authorList>
            <consortium name="RefSeq"/>
        </authorList>
    </citation>
    <scope>IDENTIFICATION</scope>
    <source>
        <tissue evidence="1">Whole insect</tissue>
    </source>
</reference>
<dbReference type="RefSeq" id="XP_028147373.1">
    <property type="nucleotide sequence ID" value="XM_028291572.1"/>
</dbReference>
<organism evidence="1">
    <name type="scientific">Diabrotica virgifera virgifera</name>
    <name type="common">western corn rootworm</name>
    <dbReference type="NCBI Taxonomy" id="50390"/>
    <lineage>
        <taxon>Eukaryota</taxon>
        <taxon>Metazoa</taxon>
        <taxon>Ecdysozoa</taxon>
        <taxon>Arthropoda</taxon>
        <taxon>Hexapoda</taxon>
        <taxon>Insecta</taxon>
        <taxon>Pterygota</taxon>
        <taxon>Neoptera</taxon>
        <taxon>Endopterygota</taxon>
        <taxon>Coleoptera</taxon>
        <taxon>Polyphaga</taxon>
        <taxon>Cucujiformia</taxon>
        <taxon>Chrysomeloidea</taxon>
        <taxon>Chrysomelidae</taxon>
        <taxon>Galerucinae</taxon>
        <taxon>Diabroticina</taxon>
        <taxon>Diabroticites</taxon>
        <taxon>Diabrotica</taxon>
    </lineage>
</organism>
<proteinExistence type="predicted"/>
<evidence type="ECO:0000313" key="1">
    <source>
        <dbReference type="RefSeq" id="XP_028147373.1"/>
    </source>
</evidence>
<dbReference type="AlphaFoldDB" id="A0A6P7GQ92"/>
<sequence>MIRIIDRRVNKPLQWSVTPLHANELPLRYFLQKLDDHTKGPYSYSEPIGSLLPNCEKMPVIKFKPIEAVLRLANENDPRLEYGARHLWKLMQAARYFLNTVSLIPIDKFVQDNA</sequence>
<dbReference type="InParanoid" id="A0A6P7GQ92"/>